<protein>
    <recommendedName>
        <fullName evidence="2">Snake toxin/toxin-like domain-containing protein</fullName>
    </recommendedName>
</protein>
<feature type="domain" description="Snake toxin/toxin-like" evidence="2">
    <location>
        <begin position="21"/>
        <end position="86"/>
    </location>
</feature>
<feature type="signal peptide" evidence="1">
    <location>
        <begin position="1"/>
        <end position="20"/>
    </location>
</feature>
<keyword evidence="1" id="KW-0732">Signal</keyword>
<dbReference type="InterPro" id="IPR035076">
    <property type="entry name" value="Toxin/TOLIP"/>
</dbReference>
<dbReference type="Proteomes" id="UP001044222">
    <property type="component" value="Unassembled WGS sequence"/>
</dbReference>
<organism evidence="3 4">
    <name type="scientific">Anguilla anguilla</name>
    <name type="common">European freshwater eel</name>
    <name type="synonym">Muraena anguilla</name>
    <dbReference type="NCBI Taxonomy" id="7936"/>
    <lineage>
        <taxon>Eukaryota</taxon>
        <taxon>Metazoa</taxon>
        <taxon>Chordata</taxon>
        <taxon>Craniata</taxon>
        <taxon>Vertebrata</taxon>
        <taxon>Euteleostomi</taxon>
        <taxon>Actinopterygii</taxon>
        <taxon>Neopterygii</taxon>
        <taxon>Teleostei</taxon>
        <taxon>Anguilliformes</taxon>
        <taxon>Anguillidae</taxon>
        <taxon>Anguilla</taxon>
    </lineage>
</organism>
<comment type="caution">
    <text evidence="3">The sequence shown here is derived from an EMBL/GenBank/DDBJ whole genome shotgun (WGS) entry which is preliminary data.</text>
</comment>
<gene>
    <name evidence="3" type="ORF">ANANG_G00044740</name>
</gene>
<sequence>MGSLKLTLSVLVLACYVAQALKCNICLYNSACGDPRECTSVEDKCIKIVMNDTIIIRRCAKSNECPQEKKLEGLVTKTCCDTDFCN</sequence>
<evidence type="ECO:0000256" key="1">
    <source>
        <dbReference type="SAM" id="SignalP"/>
    </source>
</evidence>
<keyword evidence="4" id="KW-1185">Reference proteome</keyword>
<dbReference type="AlphaFoldDB" id="A0A9D3S4Y4"/>
<dbReference type="SUPFAM" id="SSF57302">
    <property type="entry name" value="Snake toxin-like"/>
    <property type="match status" value="1"/>
</dbReference>
<evidence type="ECO:0000313" key="3">
    <source>
        <dbReference type="EMBL" id="KAG5855045.1"/>
    </source>
</evidence>
<proteinExistence type="predicted"/>
<evidence type="ECO:0000313" key="4">
    <source>
        <dbReference type="Proteomes" id="UP001044222"/>
    </source>
</evidence>
<feature type="chain" id="PRO_5039444770" description="Snake toxin/toxin-like domain-containing protein" evidence="1">
    <location>
        <begin position="21"/>
        <end position="86"/>
    </location>
</feature>
<name>A0A9D3S4Y4_ANGAN</name>
<dbReference type="EMBL" id="JAFIRN010000002">
    <property type="protein sequence ID" value="KAG5855045.1"/>
    <property type="molecule type" value="Genomic_DNA"/>
</dbReference>
<reference evidence="3" key="1">
    <citation type="submission" date="2021-01" db="EMBL/GenBank/DDBJ databases">
        <title>A chromosome-scale assembly of European eel, Anguilla anguilla.</title>
        <authorList>
            <person name="Henkel C."/>
            <person name="Jong-Raadsen S.A."/>
            <person name="Dufour S."/>
            <person name="Weltzien F.-A."/>
            <person name="Palstra A.P."/>
            <person name="Pelster B."/>
            <person name="Spaink H.P."/>
            <person name="Van Den Thillart G.E."/>
            <person name="Jansen H."/>
            <person name="Zahm M."/>
            <person name="Klopp C."/>
            <person name="Cedric C."/>
            <person name="Louis A."/>
            <person name="Berthelot C."/>
            <person name="Parey E."/>
            <person name="Roest Crollius H."/>
            <person name="Montfort J."/>
            <person name="Robinson-Rechavi M."/>
            <person name="Bucao C."/>
            <person name="Bouchez O."/>
            <person name="Gislard M."/>
            <person name="Lluch J."/>
            <person name="Milhes M."/>
            <person name="Lampietro C."/>
            <person name="Lopez Roques C."/>
            <person name="Donnadieu C."/>
            <person name="Braasch I."/>
            <person name="Desvignes T."/>
            <person name="Postlethwait J."/>
            <person name="Bobe J."/>
            <person name="Guiguen Y."/>
            <person name="Dirks R."/>
        </authorList>
    </citation>
    <scope>NUCLEOTIDE SEQUENCE</scope>
    <source>
        <strain evidence="3">Tag_6206</strain>
        <tissue evidence="3">Liver</tissue>
    </source>
</reference>
<accession>A0A9D3S4Y4</accession>
<dbReference type="Pfam" id="PF00087">
    <property type="entry name" value="Toxin_TOLIP"/>
    <property type="match status" value="1"/>
</dbReference>
<evidence type="ECO:0000259" key="2">
    <source>
        <dbReference type="Pfam" id="PF00087"/>
    </source>
</evidence>
<dbReference type="InterPro" id="IPR045860">
    <property type="entry name" value="Snake_toxin-like_sf"/>
</dbReference>
<dbReference type="Gene3D" id="2.10.60.10">
    <property type="entry name" value="CD59"/>
    <property type="match status" value="1"/>
</dbReference>